<keyword evidence="7" id="KW-0408">Iron</keyword>
<evidence type="ECO:0000256" key="9">
    <source>
        <dbReference type="SAM" id="SignalP"/>
    </source>
</evidence>
<feature type="domain" description="High potential iron-sulfur proteins family profile" evidence="10">
    <location>
        <begin position="32"/>
        <end position="107"/>
    </location>
</feature>
<evidence type="ECO:0000256" key="4">
    <source>
        <dbReference type="ARBA" id="ARBA00022723"/>
    </source>
</evidence>
<comment type="caution">
    <text evidence="11">The sequence shown here is derived from an EMBL/GenBank/DDBJ whole genome shotgun (WGS) entry which is preliminary data.</text>
</comment>
<dbReference type="PROSITE" id="PS51318">
    <property type="entry name" value="TAT"/>
    <property type="match status" value="1"/>
</dbReference>
<dbReference type="InterPro" id="IPR000170">
    <property type="entry name" value="High_potential_FeS_prot"/>
</dbReference>
<evidence type="ECO:0000313" key="12">
    <source>
        <dbReference type="Proteomes" id="UP001165498"/>
    </source>
</evidence>
<reference evidence="11" key="1">
    <citation type="submission" date="2022-07" db="EMBL/GenBank/DDBJ databases">
        <title>Tahibacter sp., a new gammaproteobacterium isolated from the silt sample collected at pig farm.</title>
        <authorList>
            <person name="Chen H."/>
        </authorList>
    </citation>
    <scope>NUCLEOTIDE SEQUENCE</scope>
    <source>
        <strain evidence="11">P2K</strain>
    </source>
</reference>
<name>A0ABT1QSX3_9GAMM</name>
<evidence type="ECO:0000259" key="10">
    <source>
        <dbReference type="PROSITE" id="PS51373"/>
    </source>
</evidence>
<dbReference type="InterPro" id="IPR036369">
    <property type="entry name" value="HIPIP_sf"/>
</dbReference>
<proteinExistence type="predicted"/>
<gene>
    <name evidence="11" type="ORF">NM961_11755</name>
</gene>
<evidence type="ECO:0000256" key="8">
    <source>
        <dbReference type="ARBA" id="ARBA00023014"/>
    </source>
</evidence>
<dbReference type="EMBL" id="JANFQO010000009">
    <property type="protein sequence ID" value="MCQ4165385.1"/>
    <property type="molecule type" value="Genomic_DNA"/>
</dbReference>
<dbReference type="InterPro" id="IPR019546">
    <property type="entry name" value="TAT_signal_bac_arc"/>
</dbReference>
<keyword evidence="3" id="KW-0004">4Fe-4S</keyword>
<evidence type="ECO:0000256" key="2">
    <source>
        <dbReference type="ARBA" id="ARBA00022448"/>
    </source>
</evidence>
<keyword evidence="4" id="KW-0479">Metal-binding</keyword>
<evidence type="ECO:0000256" key="3">
    <source>
        <dbReference type="ARBA" id="ARBA00022485"/>
    </source>
</evidence>
<dbReference type="SUPFAM" id="SSF57652">
    <property type="entry name" value="HIPIP (high potential iron protein)"/>
    <property type="match status" value="1"/>
</dbReference>
<keyword evidence="8" id="KW-0411">Iron-sulfur</keyword>
<accession>A0ABT1QSX3</accession>
<dbReference type="Gene3D" id="4.10.490.10">
    <property type="entry name" value="High potential iron-sulphur protein"/>
    <property type="match status" value="1"/>
</dbReference>
<feature type="chain" id="PRO_5047214920" evidence="9">
    <location>
        <begin position="33"/>
        <end position="107"/>
    </location>
</feature>
<dbReference type="InterPro" id="IPR006311">
    <property type="entry name" value="TAT_signal"/>
</dbReference>
<keyword evidence="2" id="KW-0813">Transport</keyword>
<feature type="signal peptide" evidence="9">
    <location>
        <begin position="1"/>
        <end position="32"/>
    </location>
</feature>
<sequence>MSQPDSFTRRRRFLQAVSAATVAAALPLSAGAEELPALSADDPTAKALGYVEDGAKADAARFPAHKAGQDCLGCNFYQGKAARGPCSLFPGKSVAGKGWCSAFVARS</sequence>
<dbReference type="Pfam" id="PF01355">
    <property type="entry name" value="HIPIP"/>
    <property type="match status" value="1"/>
</dbReference>
<evidence type="ECO:0000256" key="7">
    <source>
        <dbReference type="ARBA" id="ARBA00023004"/>
    </source>
</evidence>
<evidence type="ECO:0000256" key="6">
    <source>
        <dbReference type="ARBA" id="ARBA00022982"/>
    </source>
</evidence>
<evidence type="ECO:0000256" key="1">
    <source>
        <dbReference type="ARBA" id="ARBA00002137"/>
    </source>
</evidence>
<evidence type="ECO:0000256" key="5">
    <source>
        <dbReference type="ARBA" id="ARBA00022729"/>
    </source>
</evidence>
<organism evidence="11 12">
    <name type="scientific">Tahibacter harae</name>
    <dbReference type="NCBI Taxonomy" id="2963937"/>
    <lineage>
        <taxon>Bacteria</taxon>
        <taxon>Pseudomonadati</taxon>
        <taxon>Pseudomonadota</taxon>
        <taxon>Gammaproteobacteria</taxon>
        <taxon>Lysobacterales</taxon>
        <taxon>Rhodanobacteraceae</taxon>
        <taxon>Tahibacter</taxon>
    </lineage>
</organism>
<keyword evidence="6" id="KW-0249">Electron transport</keyword>
<comment type="function">
    <text evidence="1">Specific class of high-redox-potential 4Fe-4S ferredoxins. Functions in anaerobic electron transport in most purple and in some other photosynthetic bacteria and in at least one genus (Paracoccus) of halophilic, denitrifying bacteria.</text>
</comment>
<dbReference type="PROSITE" id="PS51373">
    <property type="entry name" value="HIPIP"/>
    <property type="match status" value="1"/>
</dbReference>
<keyword evidence="5 9" id="KW-0732">Signal</keyword>
<evidence type="ECO:0000313" key="11">
    <source>
        <dbReference type="EMBL" id="MCQ4165385.1"/>
    </source>
</evidence>
<protein>
    <submittedName>
        <fullName evidence="11">High-potential iron-sulfur protein</fullName>
    </submittedName>
</protein>
<dbReference type="Proteomes" id="UP001165498">
    <property type="component" value="Unassembled WGS sequence"/>
</dbReference>
<dbReference type="RefSeq" id="WP_255914547.1">
    <property type="nucleotide sequence ID" value="NZ_JANFQO010000009.1"/>
</dbReference>
<keyword evidence="12" id="KW-1185">Reference proteome</keyword>
<dbReference type="NCBIfam" id="TIGR01409">
    <property type="entry name" value="TAT_signal_seq"/>
    <property type="match status" value="1"/>
</dbReference>